<dbReference type="InterPro" id="IPR006099">
    <property type="entry name" value="MeMalonylCoA_mutase_a/b_cat"/>
</dbReference>
<dbReference type="PANTHER" id="PTHR48101">
    <property type="entry name" value="METHYLMALONYL-COA MUTASE, MITOCHONDRIAL-RELATED"/>
    <property type="match status" value="1"/>
</dbReference>
<dbReference type="Pfam" id="PF01642">
    <property type="entry name" value="MM_CoA_mutase"/>
    <property type="match status" value="1"/>
</dbReference>
<dbReference type="Gene3D" id="3.40.50.280">
    <property type="entry name" value="Cobalamin-binding domain"/>
    <property type="match status" value="1"/>
</dbReference>
<sequence length="707" mass="76793">MEASMNRQRRRRSDRVRLKRVYTRADIDGIAHMDSMPGEAPFVRGPFASMYTQKPWTIRQYAGYAQAADTNLAFRTALAEGAQGLSVAFDLPTQRGYDSDDPAVSADVGVTGVAIDTVEDMTRLFEDIALDRVSVSMTMNGAVLPVLAAFIVAAEESGVSGSQLRGTIQNDILKEFMVRNTCIFAPEPSLRICADVVEYLSENVPRFNALSVSGYHFQEAGADPVLELALTMANAREYITTLVERGMPADDVCQRMSFFFGVGMDFYVEIAKLRAARILWSDLASANGATSDRARALRMHCQTSGWSLTARKPMNNVVRTTVEALAAVFGGTQSLHTNGYDEAFCLPCADASRLARDTQLVLQHETGVCDVVDPWAGSFMMENLTAEIRQKALTMMAEIERLGGVVDVVESGWVREQIHKSALDTQAEMESGTRAVVGVNDFMTGCNEDPGEPRTVDGQRVRVLQTQRLAHIKARRDSTRVRDTLNALTRAARSRDGNLLELTVACMRARATVGECTRALEAVWPRYRIGLPLLRDHYGPSLESDKAWQDACHAVADVTTRLGRAPRMLIAKLGQDGHDRGARIIAAVLNDAGFAVSTGSLFASPTDTVQLAEAQQVDVIGVSSLAGAHNDLVAALREQLTVRGLRIPIVVGGIIDHASQVALERSGVAACFAAGTPIKKMVPLLAAIAVAFAEKHVADTHPFHEIA</sequence>
<dbReference type="GO" id="GO:0004494">
    <property type="term" value="F:methylmalonyl-CoA mutase activity"/>
    <property type="evidence" value="ECO:0007669"/>
    <property type="project" value="UniProtKB-EC"/>
</dbReference>
<feature type="domain" description="B12-binding" evidence="7">
    <location>
        <begin position="565"/>
        <end position="695"/>
    </location>
</feature>
<dbReference type="PANTHER" id="PTHR48101:SF4">
    <property type="entry name" value="METHYLMALONYL-COA MUTASE, MITOCHONDRIAL"/>
    <property type="match status" value="1"/>
</dbReference>
<dbReference type="InterPro" id="IPR036724">
    <property type="entry name" value="Cobalamin-bd_sf"/>
</dbReference>
<evidence type="ECO:0000256" key="4">
    <source>
        <dbReference type="ARBA" id="ARBA00022723"/>
    </source>
</evidence>
<evidence type="ECO:0000256" key="1">
    <source>
        <dbReference type="ARBA" id="ARBA00001922"/>
    </source>
</evidence>
<evidence type="ECO:0000313" key="8">
    <source>
        <dbReference type="EMBL" id="MCC8394767.1"/>
    </source>
</evidence>
<evidence type="ECO:0000256" key="2">
    <source>
        <dbReference type="ARBA" id="ARBA00008465"/>
    </source>
</evidence>
<dbReference type="NCBIfam" id="TIGR00640">
    <property type="entry name" value="acid_CoA_mut_C"/>
    <property type="match status" value="1"/>
</dbReference>
<dbReference type="InterPro" id="IPR016176">
    <property type="entry name" value="Cbl-dep_enz_cat"/>
</dbReference>
<dbReference type="Pfam" id="PF02310">
    <property type="entry name" value="B12-binding"/>
    <property type="match status" value="1"/>
</dbReference>
<dbReference type="SUPFAM" id="SSF52242">
    <property type="entry name" value="Cobalamin (vitamin B12)-binding domain"/>
    <property type="match status" value="1"/>
</dbReference>
<dbReference type="PROSITE" id="PS51332">
    <property type="entry name" value="B12_BINDING"/>
    <property type="match status" value="1"/>
</dbReference>
<accession>A0ABS8JXY6</accession>
<name>A0ABS8JXY6_9BURK</name>
<keyword evidence="6" id="KW-0170">Cobalt</keyword>
<evidence type="ECO:0000313" key="9">
    <source>
        <dbReference type="Proteomes" id="UP001431019"/>
    </source>
</evidence>
<organism evidence="8 9">
    <name type="scientific">Paraburkholderia sejongensis</name>
    <dbReference type="NCBI Taxonomy" id="2886946"/>
    <lineage>
        <taxon>Bacteria</taxon>
        <taxon>Pseudomonadati</taxon>
        <taxon>Pseudomonadota</taxon>
        <taxon>Betaproteobacteria</taxon>
        <taxon>Burkholderiales</taxon>
        <taxon>Burkholderiaceae</taxon>
        <taxon>Paraburkholderia</taxon>
    </lineage>
</organism>
<dbReference type="InterPro" id="IPR006158">
    <property type="entry name" value="Cobalamin-bd"/>
</dbReference>
<keyword evidence="5 8" id="KW-0413">Isomerase</keyword>
<keyword evidence="9" id="KW-1185">Reference proteome</keyword>
<proteinExistence type="inferred from homology"/>
<keyword evidence="3" id="KW-0846">Cobalamin</keyword>
<evidence type="ECO:0000256" key="6">
    <source>
        <dbReference type="ARBA" id="ARBA00023285"/>
    </source>
</evidence>
<dbReference type="EC" id="5.4.99.2" evidence="8"/>
<evidence type="ECO:0000256" key="5">
    <source>
        <dbReference type="ARBA" id="ARBA00023235"/>
    </source>
</evidence>
<evidence type="ECO:0000256" key="3">
    <source>
        <dbReference type="ARBA" id="ARBA00022628"/>
    </source>
</evidence>
<evidence type="ECO:0000259" key="7">
    <source>
        <dbReference type="PROSITE" id="PS51332"/>
    </source>
</evidence>
<dbReference type="InterPro" id="IPR006098">
    <property type="entry name" value="MMCoA_mutase_a_cat"/>
</dbReference>
<dbReference type="NCBIfam" id="TIGR00641">
    <property type="entry name" value="acid_CoA_mut_N"/>
    <property type="match status" value="1"/>
</dbReference>
<reference evidence="8 9" key="1">
    <citation type="submission" date="2021-11" db="EMBL/GenBank/DDBJ databases">
        <authorList>
            <person name="Oh E.-T."/>
            <person name="Kim S.-B."/>
        </authorList>
    </citation>
    <scope>NUCLEOTIDE SEQUENCE [LARGE SCALE GENOMIC DNA]</scope>
    <source>
        <strain evidence="8 9">MMS20-SJTR3</strain>
    </source>
</reference>
<gene>
    <name evidence="8" type="primary">scpA</name>
    <name evidence="8" type="ORF">LJ656_19420</name>
</gene>
<keyword evidence="4" id="KW-0479">Metal-binding</keyword>
<dbReference type="Proteomes" id="UP001431019">
    <property type="component" value="Unassembled WGS sequence"/>
</dbReference>
<comment type="cofactor">
    <cofactor evidence="1">
        <name>adenosylcob(III)alamin</name>
        <dbReference type="ChEBI" id="CHEBI:18408"/>
    </cofactor>
</comment>
<dbReference type="NCBIfam" id="NF006944">
    <property type="entry name" value="PRK09426.1"/>
    <property type="match status" value="1"/>
</dbReference>
<dbReference type="InterPro" id="IPR006159">
    <property type="entry name" value="Acid_CoA_mut_C"/>
</dbReference>
<dbReference type="SUPFAM" id="SSF51703">
    <property type="entry name" value="Cobalamin (vitamin B12)-dependent enzymes"/>
    <property type="match status" value="1"/>
</dbReference>
<comment type="similarity">
    <text evidence="2">Belongs to the methylmalonyl-CoA mutase family.</text>
</comment>
<dbReference type="EMBL" id="JAJITD010000009">
    <property type="protein sequence ID" value="MCC8394767.1"/>
    <property type="molecule type" value="Genomic_DNA"/>
</dbReference>
<protein>
    <submittedName>
        <fullName evidence="8">Methylmalonyl-CoA mutase</fullName>
        <ecNumber evidence="8">5.4.99.2</ecNumber>
    </submittedName>
</protein>
<comment type="caution">
    <text evidence="8">The sequence shown here is derived from an EMBL/GenBank/DDBJ whole genome shotgun (WGS) entry which is preliminary data.</text>
</comment>
<dbReference type="Gene3D" id="3.20.20.240">
    <property type="entry name" value="Methylmalonyl-CoA mutase"/>
    <property type="match status" value="1"/>
</dbReference>